<organism evidence="2 3">
    <name type="scientific">Candidatus Megaera venefica</name>
    <dbReference type="NCBI Taxonomy" id="2055910"/>
    <lineage>
        <taxon>Bacteria</taxon>
        <taxon>Pseudomonadati</taxon>
        <taxon>Pseudomonadota</taxon>
        <taxon>Alphaproteobacteria</taxon>
        <taxon>Rickettsiales</taxon>
        <taxon>Rickettsiaceae</taxon>
        <taxon>Candidatus Megaera</taxon>
    </lineage>
</organism>
<comment type="caution">
    <text evidence="2">The sequence shown here is derived from an EMBL/GenBank/DDBJ whole genome shotgun (WGS) entry which is preliminary data.</text>
</comment>
<name>A0ABU5ND29_9RICK</name>
<dbReference type="RefSeq" id="WP_322776951.1">
    <property type="nucleotide sequence ID" value="NZ_JARJFB010000074.1"/>
</dbReference>
<protein>
    <submittedName>
        <fullName evidence="2">Uncharacterized protein</fullName>
    </submittedName>
</protein>
<proteinExistence type="predicted"/>
<accession>A0ABU5ND29</accession>
<feature type="compositionally biased region" description="Polar residues" evidence="1">
    <location>
        <begin position="13"/>
        <end position="22"/>
    </location>
</feature>
<reference evidence="2 3" key="1">
    <citation type="submission" date="2023-03" db="EMBL/GenBank/DDBJ databases">
        <title>Host association and intracellularity evolved multiple times independently in the Rickettsiales.</title>
        <authorList>
            <person name="Castelli M."/>
            <person name="Nardi T."/>
            <person name="Gammuto L."/>
            <person name="Bellinzona G."/>
            <person name="Sabaneyeva E."/>
            <person name="Potekhin A."/>
            <person name="Serra V."/>
            <person name="Petroni G."/>
            <person name="Sassera D."/>
        </authorList>
    </citation>
    <scope>NUCLEOTIDE SEQUENCE [LARGE SCALE GENOMIC DNA]</scope>
    <source>
        <strain evidence="2 3">Sr 2-6</strain>
    </source>
</reference>
<dbReference type="Proteomes" id="UP001291687">
    <property type="component" value="Unassembled WGS sequence"/>
</dbReference>
<sequence>MSKKRNKNEKKQQGAQQKSNGISEEALDLLVRAMLTPKTIGLLLQDKAFVKEALNETRKAKTDNEDIQNLGEKYGVSSESVEQSLGDVEEMFIKILGDHHN</sequence>
<keyword evidence="3" id="KW-1185">Reference proteome</keyword>
<dbReference type="EMBL" id="JARJFB010000074">
    <property type="protein sequence ID" value="MEA0971051.1"/>
    <property type="molecule type" value="Genomic_DNA"/>
</dbReference>
<feature type="region of interest" description="Disordered" evidence="1">
    <location>
        <begin position="1"/>
        <end position="22"/>
    </location>
</feature>
<gene>
    <name evidence="2" type="ORF">Megvenef_01023</name>
</gene>
<evidence type="ECO:0000313" key="2">
    <source>
        <dbReference type="EMBL" id="MEA0971051.1"/>
    </source>
</evidence>
<evidence type="ECO:0000313" key="3">
    <source>
        <dbReference type="Proteomes" id="UP001291687"/>
    </source>
</evidence>
<evidence type="ECO:0000256" key="1">
    <source>
        <dbReference type="SAM" id="MobiDB-lite"/>
    </source>
</evidence>